<proteinExistence type="predicted"/>
<protein>
    <submittedName>
        <fullName evidence="2">J domain-containing protein</fullName>
    </submittedName>
</protein>
<dbReference type="PROSITE" id="PS50076">
    <property type="entry name" value="DNAJ_2"/>
    <property type="match status" value="1"/>
</dbReference>
<dbReference type="RefSeq" id="WP_269332130.1">
    <property type="nucleotide sequence ID" value="NZ_JAMZFT010000002.1"/>
</dbReference>
<sequence length="209" mass="24068">MERSTRQSFEFDIRISAAKSRGAGPHAHACEWDGCTAAGEFRAPRSPARLREYRWFCLDHVRAYNRSWNFFAGWEDGQVEDYVRNNATWQRPTWKMGGKAEEEKRNARWTYDDLADPLGLFGREQAEAAQRARNAEEPDPAQLPRPVADALGALDLELPLTLSQLKRRYKELVKRFHPDANGGDRGAEDQLRRVIWAYGLLKGSRYVRS</sequence>
<organism evidence="2 3">
    <name type="scientific">Futiania mangrovi</name>
    <dbReference type="NCBI Taxonomy" id="2959716"/>
    <lineage>
        <taxon>Bacteria</taxon>
        <taxon>Pseudomonadati</taxon>
        <taxon>Pseudomonadota</taxon>
        <taxon>Alphaproteobacteria</taxon>
        <taxon>Futianiales</taxon>
        <taxon>Futianiaceae</taxon>
        <taxon>Futiania</taxon>
    </lineage>
</organism>
<dbReference type="AlphaFoldDB" id="A0A9J6PC88"/>
<dbReference type="InterPro" id="IPR036869">
    <property type="entry name" value="J_dom_sf"/>
</dbReference>
<feature type="domain" description="J" evidence="1">
    <location>
        <begin position="149"/>
        <end position="209"/>
    </location>
</feature>
<name>A0A9J6PC88_9PROT</name>
<comment type="caution">
    <text evidence="2">The sequence shown here is derived from an EMBL/GenBank/DDBJ whole genome shotgun (WGS) entry which is preliminary data.</text>
</comment>
<evidence type="ECO:0000313" key="3">
    <source>
        <dbReference type="Proteomes" id="UP001055804"/>
    </source>
</evidence>
<keyword evidence="3" id="KW-1185">Reference proteome</keyword>
<dbReference type="Gene3D" id="1.10.287.110">
    <property type="entry name" value="DnaJ domain"/>
    <property type="match status" value="1"/>
</dbReference>
<dbReference type="Proteomes" id="UP001055804">
    <property type="component" value="Unassembled WGS sequence"/>
</dbReference>
<evidence type="ECO:0000259" key="1">
    <source>
        <dbReference type="PROSITE" id="PS50076"/>
    </source>
</evidence>
<dbReference type="EMBL" id="JAMZFT010000002">
    <property type="protein sequence ID" value="MCP1336161.1"/>
    <property type="molecule type" value="Genomic_DNA"/>
</dbReference>
<dbReference type="SMART" id="SM00271">
    <property type="entry name" value="DnaJ"/>
    <property type="match status" value="1"/>
</dbReference>
<accession>A0A9J6PC88</accession>
<gene>
    <name evidence="2" type="ORF">NJQ99_07070</name>
</gene>
<dbReference type="SUPFAM" id="SSF46565">
    <property type="entry name" value="Chaperone J-domain"/>
    <property type="match status" value="1"/>
</dbReference>
<reference evidence="2" key="1">
    <citation type="submission" date="2022-06" db="EMBL/GenBank/DDBJ databases">
        <title>Isolation and Genomics of Futiania mangrovii gen. nov., sp. nov., a Rare and Metabolically-versatile member in the Class Alphaproteobacteria.</title>
        <authorList>
            <person name="Liu L."/>
            <person name="Huang W.-C."/>
            <person name="Pan J."/>
            <person name="Li J."/>
            <person name="Huang Y."/>
            <person name="Du H."/>
            <person name="Liu Y."/>
            <person name="Li M."/>
        </authorList>
    </citation>
    <scope>NUCLEOTIDE SEQUENCE</scope>
    <source>
        <strain evidence="2">FT118</strain>
    </source>
</reference>
<evidence type="ECO:0000313" key="2">
    <source>
        <dbReference type="EMBL" id="MCP1336161.1"/>
    </source>
</evidence>
<dbReference type="InterPro" id="IPR001623">
    <property type="entry name" value="DnaJ_domain"/>
</dbReference>